<evidence type="ECO:0000313" key="2">
    <source>
        <dbReference type="EMBL" id="CAG7724178.1"/>
    </source>
</evidence>
<dbReference type="EMBL" id="CAJVCH010106472">
    <property type="protein sequence ID" value="CAG7724178.1"/>
    <property type="molecule type" value="Genomic_DNA"/>
</dbReference>
<comment type="caution">
    <text evidence="2">The sequence shown here is derived from an EMBL/GenBank/DDBJ whole genome shotgun (WGS) entry which is preliminary data.</text>
</comment>
<proteinExistence type="predicted"/>
<sequence length="91" mass="10827">MIAENFPPEPNGSRRKRTRLTEEDLIERRQAHDMEIEKRRAALEEKEKRIYEEGKRRDELSATQLDLRKDQIQLQQQLLEQQKLPGNTGSN</sequence>
<evidence type="ECO:0000256" key="1">
    <source>
        <dbReference type="SAM" id="MobiDB-lite"/>
    </source>
</evidence>
<gene>
    <name evidence="2" type="ORF">AFUS01_LOCUS13215</name>
</gene>
<evidence type="ECO:0000313" key="3">
    <source>
        <dbReference type="Proteomes" id="UP000708208"/>
    </source>
</evidence>
<reference evidence="2" key="1">
    <citation type="submission" date="2021-06" db="EMBL/GenBank/DDBJ databases">
        <authorList>
            <person name="Hodson N. C."/>
            <person name="Mongue J. A."/>
            <person name="Jaron S. K."/>
        </authorList>
    </citation>
    <scope>NUCLEOTIDE SEQUENCE</scope>
</reference>
<feature type="region of interest" description="Disordered" evidence="1">
    <location>
        <begin position="1"/>
        <end position="25"/>
    </location>
</feature>
<accession>A0A8J2JUJ4</accession>
<protein>
    <submittedName>
        <fullName evidence="2">Uncharacterized protein</fullName>
    </submittedName>
</protein>
<organism evidence="2 3">
    <name type="scientific">Allacma fusca</name>
    <dbReference type="NCBI Taxonomy" id="39272"/>
    <lineage>
        <taxon>Eukaryota</taxon>
        <taxon>Metazoa</taxon>
        <taxon>Ecdysozoa</taxon>
        <taxon>Arthropoda</taxon>
        <taxon>Hexapoda</taxon>
        <taxon>Collembola</taxon>
        <taxon>Symphypleona</taxon>
        <taxon>Sminthuridae</taxon>
        <taxon>Allacma</taxon>
    </lineage>
</organism>
<name>A0A8J2JUJ4_9HEXA</name>
<dbReference type="AlphaFoldDB" id="A0A8J2JUJ4"/>
<keyword evidence="3" id="KW-1185">Reference proteome</keyword>
<dbReference type="Proteomes" id="UP000708208">
    <property type="component" value="Unassembled WGS sequence"/>
</dbReference>